<evidence type="ECO:0000313" key="2">
    <source>
        <dbReference type="EMBL" id="KAK0476948.1"/>
    </source>
</evidence>
<gene>
    <name evidence="2" type="ORF">IW261DRAFT_1421172</name>
</gene>
<keyword evidence="3" id="KW-1185">Reference proteome</keyword>
<feature type="signal peptide" evidence="1">
    <location>
        <begin position="1"/>
        <end position="21"/>
    </location>
</feature>
<feature type="chain" id="PRO_5041279868" description="Secreted protein" evidence="1">
    <location>
        <begin position="22"/>
        <end position="113"/>
    </location>
</feature>
<name>A0AA39P4V8_9AGAR</name>
<evidence type="ECO:0000256" key="1">
    <source>
        <dbReference type="SAM" id="SignalP"/>
    </source>
</evidence>
<reference evidence="2" key="1">
    <citation type="submission" date="2023-06" db="EMBL/GenBank/DDBJ databases">
        <authorList>
            <consortium name="Lawrence Berkeley National Laboratory"/>
            <person name="Ahrendt S."/>
            <person name="Sahu N."/>
            <person name="Indic B."/>
            <person name="Wong-Bajracharya J."/>
            <person name="Merenyi Z."/>
            <person name="Ke H.-M."/>
            <person name="Monk M."/>
            <person name="Kocsube S."/>
            <person name="Drula E."/>
            <person name="Lipzen A."/>
            <person name="Balint B."/>
            <person name="Henrissat B."/>
            <person name="Andreopoulos B."/>
            <person name="Martin F.M."/>
            <person name="Harder C.B."/>
            <person name="Rigling D."/>
            <person name="Ford K.L."/>
            <person name="Foster G.D."/>
            <person name="Pangilinan J."/>
            <person name="Papanicolaou A."/>
            <person name="Barry K."/>
            <person name="LaButti K."/>
            <person name="Viragh M."/>
            <person name="Koriabine M."/>
            <person name="Yan M."/>
            <person name="Riley R."/>
            <person name="Champramary S."/>
            <person name="Plett K.L."/>
            <person name="Tsai I.J."/>
            <person name="Slot J."/>
            <person name="Sipos G."/>
            <person name="Plett J."/>
            <person name="Nagy L.G."/>
            <person name="Grigoriev I.V."/>
        </authorList>
    </citation>
    <scope>NUCLEOTIDE SEQUENCE</scope>
    <source>
        <strain evidence="2">ICMP 16352</strain>
    </source>
</reference>
<evidence type="ECO:0008006" key="4">
    <source>
        <dbReference type="Google" id="ProtNLM"/>
    </source>
</evidence>
<protein>
    <recommendedName>
        <fullName evidence="4">Secreted protein</fullName>
    </recommendedName>
</protein>
<evidence type="ECO:0000313" key="3">
    <source>
        <dbReference type="Proteomes" id="UP001175227"/>
    </source>
</evidence>
<keyword evidence="1" id="KW-0732">Signal</keyword>
<dbReference type="AlphaFoldDB" id="A0AA39P4V8"/>
<organism evidence="2 3">
    <name type="scientific">Armillaria novae-zelandiae</name>
    <dbReference type="NCBI Taxonomy" id="153914"/>
    <lineage>
        <taxon>Eukaryota</taxon>
        <taxon>Fungi</taxon>
        <taxon>Dikarya</taxon>
        <taxon>Basidiomycota</taxon>
        <taxon>Agaricomycotina</taxon>
        <taxon>Agaricomycetes</taxon>
        <taxon>Agaricomycetidae</taxon>
        <taxon>Agaricales</taxon>
        <taxon>Marasmiineae</taxon>
        <taxon>Physalacriaceae</taxon>
        <taxon>Armillaria</taxon>
    </lineage>
</organism>
<accession>A0AA39P4V8</accession>
<proteinExistence type="predicted"/>
<dbReference type="Proteomes" id="UP001175227">
    <property type="component" value="Unassembled WGS sequence"/>
</dbReference>
<sequence>MSTAFALWVLLLTKWFYASTAKFYGLTKPAKYEQALKQYFELAESQYTLMIPSLLMYLNSGTACQDLNFLILDVTLCTSARRYTISKEQAAAGTIDIKQFSLSTLCQSIESHQ</sequence>
<dbReference type="EMBL" id="JAUEPR010000018">
    <property type="protein sequence ID" value="KAK0476948.1"/>
    <property type="molecule type" value="Genomic_DNA"/>
</dbReference>
<comment type="caution">
    <text evidence="2">The sequence shown here is derived from an EMBL/GenBank/DDBJ whole genome shotgun (WGS) entry which is preliminary data.</text>
</comment>